<dbReference type="GO" id="GO:0005730">
    <property type="term" value="C:nucleolus"/>
    <property type="evidence" value="ECO:0007669"/>
    <property type="project" value="UniProtKB-SubCell"/>
</dbReference>
<dbReference type="FunFam" id="2.40.50.700:FF:000001">
    <property type="entry name" value="Exosome complex exonuclease exoribonuclease (Rrp44)"/>
    <property type="match status" value="1"/>
</dbReference>
<dbReference type="PROSITE" id="PS01175">
    <property type="entry name" value="RIBONUCLEASE_II"/>
    <property type="match status" value="1"/>
</dbReference>
<evidence type="ECO:0000313" key="21">
    <source>
        <dbReference type="Proteomes" id="UP001652621"/>
    </source>
</evidence>
<evidence type="ECO:0000256" key="7">
    <source>
        <dbReference type="ARBA" id="ARBA00022722"/>
    </source>
</evidence>
<dbReference type="Pfam" id="PF13638">
    <property type="entry name" value="PIN_4"/>
    <property type="match status" value="1"/>
</dbReference>
<dbReference type="CDD" id="cd09862">
    <property type="entry name" value="PIN_Rrp44-like"/>
    <property type="match status" value="1"/>
</dbReference>
<keyword evidence="5" id="KW-0963">Cytoplasm</keyword>
<keyword evidence="13" id="KW-0539">Nucleus</keyword>
<dbReference type="Pfam" id="PF17215">
    <property type="entry name" value="Rrp44_S1"/>
    <property type="match status" value="1"/>
</dbReference>
<sequence>MQTIREFTRKTKRGNILKIVREHYLRIDLGCGSDICHRCQQDEDGVQLMSDRMNRSTLFDFPHYVVLDTNVVLHQIDVLEEDALRNVIVLSTVLQEVKHCSSVIYKRFHEVVQHKPRGFFVFVNEHHKDTYVERQPGESANDRNDRAIRFATSWYDGHILDVQQSAVKKSKGKQLTRVVLITDDIDNKEKAEKEGILAATAEEYIKSLVDYPMLIDKYARKDIEKDRETDPLFPMHLSMNEIIEGVRNQRLLQGAFQASRENYLEGSVNVEGYENPILIQGRDSLNRAVDGDLVAIELLPESKWSAPSEIVLEEADTIDVGEGETDEEPAEDVLADAALKASASGEKRPTAKVVGIIRRKRRQYCGILQPAQLPGGTKHIFIPADRKIPRVRIETRQADKLQNQRIIVAIDTWPRSSRYPHGHFVRALGALGDVETENEVILLEHDVPHSKFSEEVLSFLPQMPWTITPEDYAARVDLRDLDICSVDPPGCTDIDDALHCRDLPNGNLEVGVHIADVSHFIRPGNALDKEAASRGTTVYLVGKRIDMVPDLLSSNLCSLRGGVERFAFSCIWEMDHEANVISKKFHKSVIKSKSAMTYEMAQIIIDDKTQNHNIAKSLRNLNKLAKILKKRRMDNGALVLASPEIRFQVDSETHEPLEVEAKQLRDTNSMVEEFMLLANVTVAEHIAQEFPECAMLRRHPRPPLSNFEPLIKAARHQNFEICCDSGLEFSKSLDTCVKPDNPYFNTMIRILATRCMMQALYFISGTLQKDQFEHYGLAAPIYTHFTSPIRRYSDIIVHRLLAASIGADSTYAALLDKNANAELCHNLNYRHKMAQYAGRASVALNTHLFFKGKVQDEEGYILFVRKNALQILIPKFGLEGTIYLNALKDDQKKSNNGVVFTFNEEDYTQRCGDIIFHAFDPVTVRLSLDSSNIQHEKLVFQLVKPYIKGFSIEIDDNAAGGGGAAASAAAIKSNDVEMTPIAPPQKKIKKSKQNKNNK</sequence>
<evidence type="ECO:0000256" key="3">
    <source>
        <dbReference type="ARBA" id="ARBA00004604"/>
    </source>
</evidence>
<dbReference type="GO" id="GO:0006364">
    <property type="term" value="P:rRNA processing"/>
    <property type="evidence" value="ECO:0007669"/>
    <property type="project" value="UniProtKB-KW"/>
</dbReference>
<keyword evidence="9" id="KW-0378">Hydrolase</keyword>
<evidence type="ECO:0000256" key="1">
    <source>
        <dbReference type="ARBA" id="ARBA00001946"/>
    </source>
</evidence>
<dbReference type="GO" id="GO:0000177">
    <property type="term" value="C:cytoplasmic exosome (RNase complex)"/>
    <property type="evidence" value="ECO:0007669"/>
    <property type="project" value="TreeGrafter"/>
</dbReference>
<dbReference type="InterPro" id="IPR041505">
    <property type="entry name" value="Dis3_CSD2"/>
</dbReference>
<dbReference type="Gene3D" id="2.40.50.690">
    <property type="match status" value="1"/>
</dbReference>
<dbReference type="GO" id="GO:0071031">
    <property type="term" value="P:nuclear mRNA surveillance of mRNA 3'-end processing"/>
    <property type="evidence" value="ECO:0007669"/>
    <property type="project" value="TreeGrafter"/>
</dbReference>
<dbReference type="SMART" id="SM00670">
    <property type="entry name" value="PINc"/>
    <property type="match status" value="1"/>
</dbReference>
<evidence type="ECO:0000256" key="6">
    <source>
        <dbReference type="ARBA" id="ARBA00022552"/>
    </source>
</evidence>
<dbReference type="FunFam" id="2.40.50.140:FF:000125">
    <property type="entry name" value="exosome complex exonuclease RRP44 isoform X1"/>
    <property type="match status" value="1"/>
</dbReference>
<feature type="domain" description="PIN" evidence="18">
    <location>
        <begin position="63"/>
        <end position="189"/>
    </location>
</feature>
<reference evidence="20" key="1">
    <citation type="submission" date="2020-05" db="UniProtKB">
        <authorList>
            <consortium name="EnsemblMetazoa"/>
        </authorList>
    </citation>
    <scope>IDENTIFICATION</scope>
    <source>
        <strain evidence="20">Aabys</strain>
    </source>
</reference>
<comment type="cofactor">
    <cofactor evidence="1">
        <name>Mg(2+)</name>
        <dbReference type="ChEBI" id="CHEBI:18420"/>
    </cofactor>
</comment>
<dbReference type="Gene3D" id="3.40.50.1010">
    <property type="entry name" value="5'-nuclease"/>
    <property type="match status" value="1"/>
</dbReference>
<proteinExistence type="inferred from homology"/>
<dbReference type="GO" id="GO:0071034">
    <property type="term" value="P:CUT catabolic process"/>
    <property type="evidence" value="ECO:0007669"/>
    <property type="project" value="UniProtKB-ARBA"/>
</dbReference>
<organism evidence="20">
    <name type="scientific">Musca domestica</name>
    <name type="common">House fly</name>
    <dbReference type="NCBI Taxonomy" id="7370"/>
    <lineage>
        <taxon>Eukaryota</taxon>
        <taxon>Metazoa</taxon>
        <taxon>Ecdysozoa</taxon>
        <taxon>Arthropoda</taxon>
        <taxon>Hexapoda</taxon>
        <taxon>Insecta</taxon>
        <taxon>Pterygota</taxon>
        <taxon>Neoptera</taxon>
        <taxon>Endopterygota</taxon>
        <taxon>Diptera</taxon>
        <taxon>Brachycera</taxon>
        <taxon>Muscomorpha</taxon>
        <taxon>Muscoidea</taxon>
        <taxon>Muscidae</taxon>
        <taxon>Musca</taxon>
    </lineage>
</organism>
<evidence type="ECO:0000256" key="4">
    <source>
        <dbReference type="ARBA" id="ARBA00005785"/>
    </source>
</evidence>
<dbReference type="Pfam" id="PF17849">
    <property type="entry name" value="OB_Dis3"/>
    <property type="match status" value="1"/>
</dbReference>
<keyword evidence="7" id="KW-0540">Nuclease</keyword>
<dbReference type="AlphaFoldDB" id="A0A1I8MCR7"/>
<dbReference type="STRING" id="7370.A0A1I8MCR7"/>
<evidence type="ECO:0000256" key="16">
    <source>
        <dbReference type="RuleBase" id="RU003901"/>
    </source>
</evidence>
<dbReference type="VEuPathDB" id="VectorBase:MDOMA2_018497"/>
<dbReference type="GO" id="GO:0004519">
    <property type="term" value="F:endonuclease activity"/>
    <property type="evidence" value="ECO:0007669"/>
    <property type="project" value="UniProtKB-KW"/>
</dbReference>
<evidence type="ECO:0000259" key="19">
    <source>
        <dbReference type="SMART" id="SM00955"/>
    </source>
</evidence>
<protein>
    <recommendedName>
        <fullName evidence="14">Protein DIS3 homolog</fullName>
    </recommendedName>
    <alternativeName>
        <fullName evidence="15">Ribosomal RNA-processing protein 44</fullName>
    </alternativeName>
</protein>
<dbReference type="eggNOG" id="KOG2102">
    <property type="taxonomic scope" value="Eukaryota"/>
</dbReference>
<evidence type="ECO:0000256" key="5">
    <source>
        <dbReference type="ARBA" id="ARBA00022490"/>
    </source>
</evidence>
<evidence type="ECO:0000256" key="2">
    <source>
        <dbReference type="ARBA" id="ARBA00004496"/>
    </source>
</evidence>
<dbReference type="Gene3D" id="2.40.50.700">
    <property type="match status" value="1"/>
</dbReference>
<dbReference type="InterPro" id="IPR022966">
    <property type="entry name" value="RNase_II/R_CS"/>
</dbReference>
<evidence type="ECO:0000313" key="20">
    <source>
        <dbReference type="EnsemblMetazoa" id="MDOA003573-PA"/>
    </source>
</evidence>
<keyword evidence="6" id="KW-0698">rRNA processing</keyword>
<dbReference type="GO" id="GO:0003723">
    <property type="term" value="F:RNA binding"/>
    <property type="evidence" value="ECO:0007669"/>
    <property type="project" value="UniProtKB-KW"/>
</dbReference>
<accession>A0A1I8MCR7</accession>
<evidence type="ECO:0000256" key="9">
    <source>
        <dbReference type="ARBA" id="ARBA00022801"/>
    </source>
</evidence>
<dbReference type="InterPro" id="IPR050180">
    <property type="entry name" value="RNR_Ribonuclease"/>
</dbReference>
<dbReference type="VEuPathDB" id="VectorBase:MDOA003573"/>
<dbReference type="InterPro" id="IPR029060">
    <property type="entry name" value="PIN-like_dom_sf"/>
</dbReference>
<evidence type="ECO:0000256" key="14">
    <source>
        <dbReference type="ARBA" id="ARBA00077221"/>
    </source>
</evidence>
<dbReference type="InterPro" id="IPR001900">
    <property type="entry name" value="RNase_II/R"/>
</dbReference>
<comment type="subcellular location">
    <subcellularLocation>
        <location evidence="2">Cytoplasm</location>
    </subcellularLocation>
    <subcellularLocation>
        <location evidence="3">Nucleus</location>
        <location evidence="3">Nucleolus</location>
    </subcellularLocation>
</comment>
<name>A0A1I8MCR7_MUSDO</name>
<dbReference type="SUPFAM" id="SSF88723">
    <property type="entry name" value="PIN domain-like"/>
    <property type="match status" value="1"/>
</dbReference>
<dbReference type="GO" id="GO:0016075">
    <property type="term" value="P:rRNA catabolic process"/>
    <property type="evidence" value="ECO:0007669"/>
    <property type="project" value="TreeGrafter"/>
</dbReference>
<dbReference type="SMART" id="SM00955">
    <property type="entry name" value="RNB"/>
    <property type="match status" value="1"/>
</dbReference>
<dbReference type="SUPFAM" id="SSF50249">
    <property type="entry name" value="Nucleic acid-binding proteins"/>
    <property type="match status" value="3"/>
</dbReference>
<dbReference type="InterPro" id="IPR033771">
    <property type="entry name" value="Rrp44_CSD1"/>
</dbReference>
<feature type="region of interest" description="Disordered" evidence="17">
    <location>
        <begin position="976"/>
        <end position="998"/>
    </location>
</feature>
<evidence type="ECO:0000256" key="17">
    <source>
        <dbReference type="SAM" id="MobiDB-lite"/>
    </source>
</evidence>
<dbReference type="GeneID" id="101888408"/>
<keyword evidence="12" id="KW-0694">RNA-binding</keyword>
<feature type="domain" description="RNB" evidence="19">
    <location>
        <begin position="475"/>
        <end position="807"/>
    </location>
</feature>
<evidence type="ECO:0000256" key="13">
    <source>
        <dbReference type="ARBA" id="ARBA00023242"/>
    </source>
</evidence>
<dbReference type="EnsemblMetazoa" id="MDOA003573-RA">
    <property type="protein sequence ID" value="MDOA003573-PA"/>
    <property type="gene ID" value="MDOA003573"/>
</dbReference>
<evidence type="ECO:0000256" key="15">
    <source>
        <dbReference type="ARBA" id="ARBA00077930"/>
    </source>
</evidence>
<evidence type="ECO:0000256" key="8">
    <source>
        <dbReference type="ARBA" id="ARBA00022759"/>
    </source>
</evidence>
<dbReference type="Pfam" id="PF00773">
    <property type="entry name" value="RNB"/>
    <property type="match status" value="1"/>
</dbReference>
<dbReference type="RefSeq" id="XP_005178118.2">
    <property type="nucleotide sequence ID" value="XM_005178061.3"/>
</dbReference>
<dbReference type="FunFam" id="3.40.50.1010:FF:000010">
    <property type="entry name" value="Exosome complex exonuclease DIS3"/>
    <property type="match status" value="1"/>
</dbReference>
<evidence type="ECO:0000256" key="10">
    <source>
        <dbReference type="ARBA" id="ARBA00022835"/>
    </source>
</evidence>
<comment type="similarity">
    <text evidence="4 16">Belongs to the RNR ribonuclease family.</text>
</comment>
<dbReference type="OrthoDB" id="372421at2759"/>
<dbReference type="InterPro" id="IPR002716">
    <property type="entry name" value="PIN_dom"/>
</dbReference>
<dbReference type="Proteomes" id="UP001652621">
    <property type="component" value="Unplaced"/>
</dbReference>
<keyword evidence="21" id="KW-1185">Reference proteome</keyword>
<feature type="compositionally biased region" description="Basic residues" evidence="17">
    <location>
        <begin position="986"/>
        <end position="998"/>
    </location>
</feature>
<dbReference type="PANTHER" id="PTHR23355:SF35">
    <property type="entry name" value="EXOSOME COMPLEX EXONUCLEASE RRP44"/>
    <property type="match status" value="1"/>
</dbReference>
<evidence type="ECO:0000256" key="12">
    <source>
        <dbReference type="ARBA" id="ARBA00022884"/>
    </source>
</evidence>
<evidence type="ECO:0000313" key="22">
    <source>
        <dbReference type="RefSeq" id="XP_005178118.2"/>
    </source>
</evidence>
<gene>
    <name evidence="20" type="primary">101888408</name>
    <name evidence="22" type="synonym">LOC101888408</name>
</gene>
<dbReference type="GO" id="GO:0000175">
    <property type="term" value="F:3'-5'-RNA exonuclease activity"/>
    <property type="evidence" value="ECO:0007669"/>
    <property type="project" value="UniProtKB-ARBA"/>
</dbReference>
<dbReference type="Pfam" id="PF17216">
    <property type="entry name" value="Rrp44_CSD1"/>
    <property type="match status" value="1"/>
</dbReference>
<dbReference type="InterPro" id="IPR033770">
    <property type="entry name" value="RRP44_S1"/>
</dbReference>
<evidence type="ECO:0000259" key="18">
    <source>
        <dbReference type="SMART" id="SM00670"/>
    </source>
</evidence>
<dbReference type="GO" id="GO:0000176">
    <property type="term" value="C:nuclear exosome (RNase complex)"/>
    <property type="evidence" value="ECO:0007669"/>
    <property type="project" value="TreeGrafter"/>
</dbReference>
<keyword evidence="8" id="KW-0255">Endonuclease</keyword>
<evidence type="ECO:0000256" key="11">
    <source>
        <dbReference type="ARBA" id="ARBA00022839"/>
    </source>
</evidence>
<dbReference type="Gene3D" id="2.40.50.140">
    <property type="entry name" value="Nucleic acid-binding proteins"/>
    <property type="match status" value="1"/>
</dbReference>
<keyword evidence="10" id="KW-0271">Exosome</keyword>
<dbReference type="PANTHER" id="PTHR23355">
    <property type="entry name" value="RIBONUCLEASE"/>
    <property type="match status" value="1"/>
</dbReference>
<keyword evidence="11 22" id="KW-0269">Exonuclease</keyword>
<dbReference type="InterPro" id="IPR012340">
    <property type="entry name" value="NA-bd_OB-fold"/>
</dbReference>
<reference evidence="22" key="2">
    <citation type="submission" date="2025-04" db="UniProtKB">
        <authorList>
            <consortium name="RefSeq"/>
        </authorList>
    </citation>
    <scope>IDENTIFICATION</scope>
    <source>
        <strain evidence="22">Aabys</strain>
    </source>
</reference>
<dbReference type="KEGG" id="mde:101888408"/>